<protein>
    <submittedName>
        <fullName evidence="3">Single-stranded-DNA-specific exonuclease RecJ</fullName>
        <ecNumber evidence="3">3.1.-.-</ecNumber>
    </submittedName>
</protein>
<dbReference type="Pfam" id="PF02272">
    <property type="entry name" value="DHHA1"/>
    <property type="match status" value="1"/>
</dbReference>
<dbReference type="InterPro" id="IPR003156">
    <property type="entry name" value="DHHA1_dom"/>
</dbReference>
<dbReference type="InterPro" id="IPR038763">
    <property type="entry name" value="DHH_sf"/>
</dbReference>
<dbReference type="GeneID" id="24860956"/>
<dbReference type="HOGENOM" id="CLU_042622_0_0_2"/>
<organism evidence="3 4">
    <name type="scientific">Methanosarcina siciliae T4/M</name>
    <dbReference type="NCBI Taxonomy" id="1434120"/>
    <lineage>
        <taxon>Archaea</taxon>
        <taxon>Methanobacteriati</taxon>
        <taxon>Methanobacteriota</taxon>
        <taxon>Stenosarchaea group</taxon>
        <taxon>Methanomicrobia</taxon>
        <taxon>Methanosarcinales</taxon>
        <taxon>Methanosarcinaceae</taxon>
        <taxon>Methanosarcina</taxon>
    </lineage>
</organism>
<evidence type="ECO:0000313" key="3">
    <source>
        <dbReference type="EMBL" id="AKB28804.1"/>
    </source>
</evidence>
<dbReference type="EMBL" id="CP009506">
    <property type="protein sequence ID" value="AKB28804.1"/>
    <property type="molecule type" value="Genomic_DNA"/>
</dbReference>
<feature type="domain" description="DHHA1" evidence="2">
    <location>
        <begin position="346"/>
        <end position="433"/>
    </location>
</feature>
<reference evidence="3 4" key="1">
    <citation type="submission" date="2014-07" db="EMBL/GenBank/DDBJ databases">
        <title>Methanogenic archaea and the global carbon cycle.</title>
        <authorList>
            <person name="Henriksen J.R."/>
            <person name="Luke J."/>
            <person name="Reinhart S."/>
            <person name="Benedict M.N."/>
            <person name="Youngblut N.D."/>
            <person name="Metcalf M.E."/>
            <person name="Whitaker R.J."/>
            <person name="Metcalf W.W."/>
        </authorList>
    </citation>
    <scope>NUCLEOTIDE SEQUENCE [LARGE SCALE GENOMIC DNA]</scope>
    <source>
        <strain evidence="3 4">T4/M</strain>
    </source>
</reference>
<dbReference type="InterPro" id="IPR001667">
    <property type="entry name" value="DDH_dom"/>
</dbReference>
<dbReference type="PATRIC" id="fig|1434120.4.peg.2696"/>
<dbReference type="InterPro" id="IPR051673">
    <property type="entry name" value="SSDNA_exonuclease_RecJ"/>
</dbReference>
<evidence type="ECO:0000259" key="1">
    <source>
        <dbReference type="Pfam" id="PF01368"/>
    </source>
</evidence>
<dbReference type="Gene3D" id="3.10.310.30">
    <property type="match status" value="1"/>
</dbReference>
<dbReference type="GO" id="GO:0003676">
    <property type="term" value="F:nucleic acid binding"/>
    <property type="evidence" value="ECO:0007669"/>
    <property type="project" value="InterPro"/>
</dbReference>
<dbReference type="Gene3D" id="3.90.1640.30">
    <property type="match status" value="1"/>
</dbReference>
<keyword evidence="3" id="KW-0378">Hydrolase</keyword>
<dbReference type="EC" id="3.1.-.-" evidence="3"/>
<keyword evidence="4" id="KW-1185">Reference proteome</keyword>
<dbReference type="Pfam" id="PF01368">
    <property type="entry name" value="DHH"/>
    <property type="match status" value="1"/>
</dbReference>
<gene>
    <name evidence="3" type="ORF">MSSIT_2085</name>
</gene>
<dbReference type="KEGG" id="msw:MSSIT_2085"/>
<name>A0A0E3P571_9EURY</name>
<dbReference type="PANTHER" id="PTHR30255:SF2">
    <property type="entry name" value="SINGLE-STRANDED-DNA-SPECIFIC EXONUCLEASE RECJ"/>
    <property type="match status" value="1"/>
</dbReference>
<dbReference type="Proteomes" id="UP000033111">
    <property type="component" value="Chromosome"/>
</dbReference>
<sequence length="445" mass="47134">MSELEKLINLAKNAADKIRKHRFVRIVSHNDADGLTSSGIMALALLRAGIGFQLSIAGKLNETVIEEVNRTVSKGDLVIFCDMGSGQPELIGKVAADVVVLDHHKPVGQSPAKVVVNAHMVEIDGATDISASGTCYLVARELGAGNIDLAGLAIAGAVGDRQLFRTANAFILDEAIKAGVVSIRKGLKVGDGALADVLAYSTEPFLNVTGYPEKAAEFLNQLGLSGNIENLSEEELSKLASAIALKLVRQASPEAIEAVIGDIFLLNRELVHNVYDFISILNTCGKQKVYGLALALCLKDPTIVGEAISLTKEYEKNLAMDIRKSVEKIRKGENIWCINTVDALSTGSLATTVVRYLHPELPFICVNESEGILKVSARGTRELVSRGLDLAFALREAAGAVGGNGGGHSVASGASIPLGSTEEFLSIVDRIIGDQLRKNTSGKAK</sequence>
<evidence type="ECO:0000259" key="2">
    <source>
        <dbReference type="Pfam" id="PF02272"/>
    </source>
</evidence>
<keyword evidence="3" id="KW-0269">Exonuclease</keyword>
<feature type="domain" description="DDH" evidence="1">
    <location>
        <begin position="24"/>
        <end position="139"/>
    </location>
</feature>
<dbReference type="PANTHER" id="PTHR30255">
    <property type="entry name" value="SINGLE-STRANDED-DNA-SPECIFIC EXONUCLEASE RECJ"/>
    <property type="match status" value="1"/>
</dbReference>
<dbReference type="AlphaFoldDB" id="A0A0E3P571"/>
<dbReference type="SUPFAM" id="SSF64182">
    <property type="entry name" value="DHH phosphoesterases"/>
    <property type="match status" value="1"/>
</dbReference>
<keyword evidence="3" id="KW-0540">Nuclease</keyword>
<dbReference type="RefSeq" id="WP_048172408.1">
    <property type="nucleotide sequence ID" value="NZ_CP009506.1"/>
</dbReference>
<evidence type="ECO:0000313" key="4">
    <source>
        <dbReference type="Proteomes" id="UP000033111"/>
    </source>
</evidence>
<dbReference type="GO" id="GO:0004527">
    <property type="term" value="F:exonuclease activity"/>
    <property type="evidence" value="ECO:0007669"/>
    <property type="project" value="UniProtKB-KW"/>
</dbReference>
<dbReference type="OrthoDB" id="36101at2157"/>
<proteinExistence type="predicted"/>
<accession>A0A0E3P571</accession>